<proteinExistence type="predicted"/>
<feature type="transmembrane region" description="Helical" evidence="1">
    <location>
        <begin position="141"/>
        <end position="165"/>
    </location>
</feature>
<evidence type="ECO:0000313" key="3">
    <source>
        <dbReference type="Proteomes" id="UP001163687"/>
    </source>
</evidence>
<dbReference type="PANTHER" id="PTHR43471">
    <property type="entry name" value="ABC TRANSPORTER PERMEASE"/>
    <property type="match status" value="1"/>
</dbReference>
<dbReference type="PANTHER" id="PTHR43471:SF1">
    <property type="entry name" value="ABC TRANSPORTER PERMEASE PROTEIN NOSY-RELATED"/>
    <property type="match status" value="1"/>
</dbReference>
<feature type="transmembrane region" description="Helical" evidence="1">
    <location>
        <begin position="247"/>
        <end position="270"/>
    </location>
</feature>
<protein>
    <recommendedName>
        <fullName evidence="4">ABC transporter permease</fullName>
    </recommendedName>
</protein>
<keyword evidence="1" id="KW-0812">Transmembrane</keyword>
<evidence type="ECO:0008006" key="4">
    <source>
        <dbReference type="Google" id="ProtNLM"/>
    </source>
</evidence>
<feature type="transmembrane region" description="Helical" evidence="1">
    <location>
        <begin position="107"/>
        <end position="129"/>
    </location>
</feature>
<feature type="transmembrane region" description="Helical" evidence="1">
    <location>
        <begin position="171"/>
        <end position="192"/>
    </location>
</feature>
<keyword evidence="1" id="KW-0472">Membrane</keyword>
<dbReference type="RefSeq" id="WP_264842797.1">
    <property type="nucleotide sequence ID" value="NZ_AP025628.1"/>
</dbReference>
<gene>
    <name evidence="2" type="ORF">caldi_32930</name>
</gene>
<dbReference type="GO" id="GO:0005886">
    <property type="term" value="C:plasma membrane"/>
    <property type="evidence" value="ECO:0007669"/>
    <property type="project" value="UniProtKB-SubCell"/>
</dbReference>
<feature type="transmembrane region" description="Helical" evidence="1">
    <location>
        <begin position="59"/>
        <end position="81"/>
    </location>
</feature>
<evidence type="ECO:0000313" key="2">
    <source>
        <dbReference type="EMBL" id="BDG62203.1"/>
    </source>
</evidence>
<reference evidence="2" key="1">
    <citation type="submission" date="2022-03" db="EMBL/GenBank/DDBJ databases">
        <title>Complete genome sequence of Caldinitratiruptor microaerophilus.</title>
        <authorList>
            <person name="Mukaiyama R."/>
            <person name="Nishiyama T."/>
            <person name="Ueda K."/>
        </authorList>
    </citation>
    <scope>NUCLEOTIDE SEQUENCE</scope>
    <source>
        <strain evidence="2">JCM 16183</strain>
    </source>
</reference>
<dbReference type="KEGG" id="cmic:caldi_32930"/>
<organism evidence="2 3">
    <name type="scientific">Caldinitratiruptor microaerophilus</name>
    <dbReference type="NCBI Taxonomy" id="671077"/>
    <lineage>
        <taxon>Bacteria</taxon>
        <taxon>Bacillati</taxon>
        <taxon>Bacillota</taxon>
        <taxon>Clostridia</taxon>
        <taxon>Eubacteriales</taxon>
        <taxon>Symbiobacteriaceae</taxon>
        <taxon>Caldinitratiruptor</taxon>
    </lineage>
</organism>
<keyword evidence="1" id="KW-1133">Transmembrane helix</keyword>
<dbReference type="GO" id="GO:0140359">
    <property type="term" value="F:ABC-type transporter activity"/>
    <property type="evidence" value="ECO:0007669"/>
    <property type="project" value="InterPro"/>
</dbReference>
<dbReference type="EMBL" id="AP025628">
    <property type="protein sequence ID" value="BDG62203.1"/>
    <property type="molecule type" value="Genomic_DNA"/>
</dbReference>
<dbReference type="Proteomes" id="UP001163687">
    <property type="component" value="Chromosome"/>
</dbReference>
<keyword evidence="3" id="KW-1185">Reference proteome</keyword>
<feature type="transmembrane region" description="Helical" evidence="1">
    <location>
        <begin position="23"/>
        <end position="47"/>
    </location>
</feature>
<name>A0AA35CP67_9FIRM</name>
<dbReference type="AlphaFoldDB" id="A0AA35CP67"/>
<accession>A0AA35CP67</accession>
<evidence type="ECO:0000256" key="1">
    <source>
        <dbReference type="SAM" id="Phobius"/>
    </source>
</evidence>
<sequence length="276" mass="27904">MDLAAVGLIAGRELRDSLRTRWFVLYTVAFLGLGTGLTYLASSLGGYSGLQGFGRTAAGLVNLVLLVVPLMGLTAGAQAVAAERERGTLAYLLAHPVTRGEVLTGKFLGLVAALALSLALSFGALGLALGATGTGVGALPFAGFVGLTLLLGLVSLALGSLISVLAARTAVALGGAVFVWLGLVFAGDLGLMSSAVLFRLGIRALFLSAFLNPLQTFKVAAVALLHPSLDVLGPVGLYAADTLGPKLLPVLTGVLVLWAAVPLVLALVSFTGRDAA</sequence>
<dbReference type="Pfam" id="PF12679">
    <property type="entry name" value="ABC2_membrane_2"/>
    <property type="match status" value="1"/>
</dbReference>